<comment type="subcellular location">
    <subcellularLocation>
        <location evidence="2">Cytoplasm</location>
    </subcellularLocation>
    <subcellularLocation>
        <location evidence="1">Nucleus</location>
    </subcellularLocation>
</comment>
<dbReference type="GO" id="GO:0033314">
    <property type="term" value="P:mitotic DNA replication checkpoint signaling"/>
    <property type="evidence" value="ECO:0007669"/>
    <property type="project" value="TreeGrafter"/>
</dbReference>
<evidence type="ECO:0000256" key="7">
    <source>
        <dbReference type="ARBA" id="ARBA00022658"/>
    </source>
</evidence>
<evidence type="ECO:0000256" key="20">
    <source>
        <dbReference type="PROSITE-ProRule" id="PRU00168"/>
    </source>
</evidence>
<dbReference type="Pfam" id="PF09079">
    <property type="entry name" value="WHD_Cdc6"/>
    <property type="match status" value="1"/>
</dbReference>
<dbReference type="InterPro" id="IPR029071">
    <property type="entry name" value="Ubiquitin-like_domsf"/>
</dbReference>
<reference evidence="24 25" key="1">
    <citation type="submission" date="2018-07" db="EMBL/GenBank/DDBJ databases">
        <title>A high quality draft genome assembly of the barn swallow (H. rustica rustica).</title>
        <authorList>
            <person name="Formenti G."/>
            <person name="Chiara M."/>
            <person name="Poveda L."/>
            <person name="Francoijs K.-J."/>
            <person name="Bonisoli-Alquati A."/>
            <person name="Canova L."/>
            <person name="Gianfranceschi L."/>
            <person name="Horner D.S."/>
            <person name="Saino N."/>
        </authorList>
    </citation>
    <scope>NUCLEOTIDE SEQUENCE [LARGE SCALE GENOMIC DNA]</scope>
    <source>
        <strain evidence="24">Chelidonia</strain>
        <tissue evidence="24">Blood</tissue>
    </source>
</reference>
<dbReference type="OrthoDB" id="1926878at2759"/>
<dbReference type="SMART" id="SM01074">
    <property type="entry name" value="Cdc6_C"/>
    <property type="match status" value="1"/>
</dbReference>
<evidence type="ECO:0000256" key="10">
    <source>
        <dbReference type="ARBA" id="ARBA00022776"/>
    </source>
</evidence>
<dbReference type="CDD" id="cd00155">
    <property type="entry name" value="RasGEF"/>
    <property type="match status" value="1"/>
</dbReference>
<dbReference type="InterPro" id="IPR001895">
    <property type="entry name" value="RASGEF_cat_dom"/>
</dbReference>
<dbReference type="SUPFAM" id="SSF46785">
    <property type="entry name" value="Winged helix' DNA-binding domain"/>
    <property type="match status" value="1"/>
</dbReference>
<evidence type="ECO:0000256" key="18">
    <source>
        <dbReference type="ARBA" id="ARBA00079122"/>
    </source>
</evidence>
<dbReference type="InterPro" id="IPR036388">
    <property type="entry name" value="WH-like_DNA-bd_sf"/>
</dbReference>
<feature type="compositionally biased region" description="Polar residues" evidence="21">
    <location>
        <begin position="595"/>
        <end position="604"/>
    </location>
</feature>
<dbReference type="STRING" id="333673.A0A3M0JKA1"/>
<dbReference type="SUPFAM" id="SSF48366">
    <property type="entry name" value="Ras GEF"/>
    <property type="match status" value="1"/>
</dbReference>
<dbReference type="GO" id="GO:0005524">
    <property type="term" value="F:ATP binding"/>
    <property type="evidence" value="ECO:0007669"/>
    <property type="project" value="UniProtKB-KW"/>
</dbReference>
<dbReference type="SUPFAM" id="SSF52540">
    <property type="entry name" value="P-loop containing nucleoside triphosphate hydrolases"/>
    <property type="match status" value="1"/>
</dbReference>
<evidence type="ECO:0000256" key="11">
    <source>
        <dbReference type="ARBA" id="ARBA00022840"/>
    </source>
</evidence>
<dbReference type="FunFam" id="3.40.50.300:FF:000547">
    <property type="entry name" value="Cell division control protein"/>
    <property type="match status" value="1"/>
</dbReference>
<evidence type="ECO:0000256" key="16">
    <source>
        <dbReference type="ARBA" id="ARBA00062730"/>
    </source>
</evidence>
<proteinExistence type="inferred from homology"/>
<dbReference type="InterPro" id="IPR049945">
    <property type="entry name" value="AAA_22"/>
</dbReference>
<evidence type="ECO:0000313" key="25">
    <source>
        <dbReference type="Proteomes" id="UP000269221"/>
    </source>
</evidence>
<dbReference type="InterPro" id="IPR023578">
    <property type="entry name" value="Ras_GEF_dom_sf"/>
</dbReference>
<evidence type="ECO:0000256" key="1">
    <source>
        <dbReference type="ARBA" id="ARBA00004123"/>
    </source>
</evidence>
<evidence type="ECO:0000256" key="5">
    <source>
        <dbReference type="ARBA" id="ARBA00022553"/>
    </source>
</evidence>
<evidence type="ECO:0000256" key="14">
    <source>
        <dbReference type="ARBA" id="ARBA00023306"/>
    </source>
</evidence>
<dbReference type="PROSITE" id="PS50009">
    <property type="entry name" value="RASGEF_CAT"/>
    <property type="match status" value="1"/>
</dbReference>
<evidence type="ECO:0000256" key="19">
    <source>
        <dbReference type="ARBA" id="ARBA00082525"/>
    </source>
</evidence>
<feature type="compositionally biased region" description="Polar residues" evidence="21">
    <location>
        <begin position="981"/>
        <end position="992"/>
    </location>
</feature>
<comment type="similarity">
    <text evidence="3">Belongs to the CDC6/cdc18 family.</text>
</comment>
<evidence type="ECO:0000256" key="9">
    <source>
        <dbReference type="ARBA" id="ARBA00022741"/>
    </source>
</evidence>
<dbReference type="Gene3D" id="1.10.8.60">
    <property type="match status" value="1"/>
</dbReference>
<dbReference type="Gene3D" id="1.20.870.10">
    <property type="entry name" value="Son of sevenless (SoS) protein Chain: S domain 1"/>
    <property type="match status" value="1"/>
</dbReference>
<feature type="domain" description="Ras-GEF" evidence="22">
    <location>
        <begin position="256"/>
        <end position="492"/>
    </location>
</feature>
<dbReference type="GO" id="GO:0005634">
    <property type="term" value="C:nucleus"/>
    <property type="evidence" value="ECO:0007669"/>
    <property type="project" value="UniProtKB-SubCell"/>
</dbReference>
<dbReference type="GO" id="GO:0005819">
    <property type="term" value="C:spindle"/>
    <property type="evidence" value="ECO:0007669"/>
    <property type="project" value="UniProtKB-ARBA"/>
</dbReference>
<dbReference type="GO" id="GO:0005737">
    <property type="term" value="C:cytoplasm"/>
    <property type="evidence" value="ECO:0007669"/>
    <property type="project" value="UniProtKB-SubCell"/>
</dbReference>
<keyword evidence="13" id="KW-0539">Nucleus</keyword>
<organism evidence="24 25">
    <name type="scientific">Hirundo rustica rustica</name>
    <dbReference type="NCBI Taxonomy" id="333673"/>
    <lineage>
        <taxon>Eukaryota</taxon>
        <taxon>Metazoa</taxon>
        <taxon>Chordata</taxon>
        <taxon>Craniata</taxon>
        <taxon>Vertebrata</taxon>
        <taxon>Euteleostomi</taxon>
        <taxon>Archelosauria</taxon>
        <taxon>Archosauria</taxon>
        <taxon>Dinosauria</taxon>
        <taxon>Saurischia</taxon>
        <taxon>Theropoda</taxon>
        <taxon>Coelurosauria</taxon>
        <taxon>Aves</taxon>
        <taxon>Neognathae</taxon>
        <taxon>Neoaves</taxon>
        <taxon>Telluraves</taxon>
        <taxon>Australaves</taxon>
        <taxon>Passeriformes</taxon>
        <taxon>Sylvioidea</taxon>
        <taxon>Hirundinidae</taxon>
        <taxon>Hirundo</taxon>
    </lineage>
</organism>
<dbReference type="Gene3D" id="3.10.20.90">
    <property type="entry name" value="Phosphatidylinositol 3-kinase Catalytic Subunit, Chain A, domain 1"/>
    <property type="match status" value="1"/>
</dbReference>
<dbReference type="GO" id="GO:0016887">
    <property type="term" value="F:ATP hydrolysis activity"/>
    <property type="evidence" value="ECO:0007669"/>
    <property type="project" value="InterPro"/>
</dbReference>
<dbReference type="Pfam" id="PF00617">
    <property type="entry name" value="RasGEF"/>
    <property type="match status" value="1"/>
</dbReference>
<dbReference type="Gene3D" id="1.10.10.10">
    <property type="entry name" value="Winged helix-like DNA-binding domain superfamily/Winged helix DNA-binding domain"/>
    <property type="match status" value="1"/>
</dbReference>
<comment type="caution">
    <text evidence="24">The sequence shown here is derived from an EMBL/GenBank/DDBJ whole genome shotgun (WGS) entry which is preliminary data.</text>
</comment>
<dbReference type="EMBL" id="QRBI01000137">
    <property type="protein sequence ID" value="RMC01436.1"/>
    <property type="molecule type" value="Genomic_DNA"/>
</dbReference>
<dbReference type="SUPFAM" id="SSF54236">
    <property type="entry name" value="Ubiquitin-like"/>
    <property type="match status" value="1"/>
</dbReference>
<dbReference type="GO" id="GO:0005085">
    <property type="term" value="F:guanyl-nucleotide exchange factor activity"/>
    <property type="evidence" value="ECO:0007669"/>
    <property type="project" value="UniProtKB-KW"/>
</dbReference>
<dbReference type="PANTHER" id="PTHR10763:SF26">
    <property type="entry name" value="CELL DIVISION CONTROL PROTEIN 6 HOMOLOG"/>
    <property type="match status" value="1"/>
</dbReference>
<dbReference type="CDD" id="cd00009">
    <property type="entry name" value="AAA"/>
    <property type="match status" value="1"/>
</dbReference>
<evidence type="ECO:0000259" key="22">
    <source>
        <dbReference type="PROSITE" id="PS50009"/>
    </source>
</evidence>
<dbReference type="Pfam" id="PF02205">
    <property type="entry name" value="WH2"/>
    <property type="match status" value="1"/>
</dbReference>
<keyword evidence="7 20" id="KW-0344">Guanine-nucleotide releasing factor</keyword>
<keyword evidence="12" id="KW-0832">Ubl conjugation</keyword>
<dbReference type="InterPro" id="IPR050311">
    <property type="entry name" value="ORC1/CDC6"/>
</dbReference>
<evidence type="ECO:0000256" key="4">
    <source>
        <dbReference type="ARBA" id="ARBA00022490"/>
    </source>
</evidence>
<evidence type="ECO:0000256" key="17">
    <source>
        <dbReference type="ARBA" id="ARBA00069110"/>
    </source>
</evidence>
<evidence type="ECO:0000256" key="6">
    <source>
        <dbReference type="ARBA" id="ARBA00022618"/>
    </source>
</evidence>
<evidence type="ECO:0000256" key="2">
    <source>
        <dbReference type="ARBA" id="ARBA00004496"/>
    </source>
</evidence>
<gene>
    <name evidence="24" type="ORF">DUI87_21875</name>
</gene>
<evidence type="ECO:0000256" key="15">
    <source>
        <dbReference type="ARBA" id="ARBA00056036"/>
    </source>
</evidence>
<keyword evidence="9" id="KW-0547">Nucleotide-binding</keyword>
<dbReference type="PANTHER" id="PTHR10763">
    <property type="entry name" value="CELL DIVISION CONTROL PROTEIN 6-RELATED"/>
    <property type="match status" value="1"/>
</dbReference>
<feature type="compositionally biased region" description="Polar residues" evidence="21">
    <location>
        <begin position="898"/>
        <end position="912"/>
    </location>
</feature>
<dbReference type="PROSITE" id="PS51082">
    <property type="entry name" value="WH2"/>
    <property type="match status" value="1"/>
</dbReference>
<sequence length="1401" mass="153226">MKPLEKLLKKPGSHLPVRPAAPRGSATFVLAAGSPPARWEEGSGLRRKRAVLAVLLHFLETYKGLLQEEESAGKVIKELYLLIMKDTSLYHELEDEIIKLHQLVETVELKVADETPPPNKQVKPLFRHFRRIDSCLQTRVAFRGSDEIFCRVYMPDHSYVTIRSRLSASVQDILASVTEKLQYSEEQSARGDALILVTMASSGEKAVLQPSEECVFTTLGINSHLFACTRDTFDSLVPLPEEIQVVPGDTEIHRAEPEDVANHLTAFHWELFRCIHELEFVDYVFHGERGRRETANLELLLQRCSEVQHWVGTELLLCEGLGKRAHLLKKLIKIAAICKQNQDMLSFYAIVIGLNNAAVSRLRLTWEKLPGKFKNLFRKFENLTDPCRNHKTYREVLAKMKPPIIPFVPLILKDLTFLHEGSKTLLDGLVNVEKLHCIAEKVRTVRKYRSRPLCLELEASPAQLQTKAYVRQLRVIDNQNLLFELSYKLEPGSHAERSYPGPAESRELFQANTEPPKLSREEQRGRGALLQDICKGTKLRKVTQINDRSAPILEKPKGSGGSSYGSGSAAIQPKGGLFQGGVPKLRPVGAKDSTDSSTKQTLQVPGSRAAAPRPPVPASNSRPQDDADSGRGSPPELPRTQRPSLPDLSRPGTAGGTGMKHSSSAPPPPPPGRRAAAPPAPPPAHAKASPYNREKPLPPTPGQRLPGGRDGPPAPPPIKPPPSPVSLRSGAQGQSLAPPPPPYRQPPGVPNGPSSPSSELAPELPQRHNSLHRKAPGPMRGLAPPPPAAASPSLQSSRPPPPARDPPSRGADDFESKYSFHPVEDFPAPEEYKYFQRIYPSKTNRAPAMASSRSPQSQPTIGFPRTRSARRFAALSAKSDPDAPAPCPKASGPADPGQATSDTRSSRATAQPLSPKVQPLSPRKRLGDDNLCNVPHALPGSPAKRSKENRGRRLLFGDPSASPEQPKGLEPSPRSRGPETPRSSGLSGQQPRTRLFRQEGTCYQQAKQVLHAAVPDRLQGREQETGILRQFLQEHVLGRRPGSLYVSGAPGTGKTACLSRVLLDCKDKLAGSKTVVLNCMALGSPHSVFPALAQHLGLPVATGRERVRSLEKHLTAQGPMVLLVLDELDQLESKDQDVLYTLFEWPQLPSSRLVLVGLANALDLTDRSLARLRAHPAGSPQLLHFAPYTKEQLTRILQERLGQVAGDPVVDSAALQFCARKVSAVSGDARKALDVCRRAVEVVELEVRGQTLLKPLPGGDSPASPVPKRVGLPHISRVLSEVFGDRLARGSQGSQDTFPLQQKVLLCSLLLLARHSHAREVTLGKLHDTYSQVCRRQQLPAVDQAECLSLVTLLESRGVLELKRAKEARLAKVSLMLQEAALEHRLQDTALVGSILARGLH</sequence>
<dbReference type="FunFam" id="1.10.8.60:FF:000058">
    <property type="entry name" value="Cell division control protein"/>
    <property type="match status" value="1"/>
</dbReference>
<protein>
    <recommendedName>
        <fullName evidence="17">Cell division control protein 6 homolog</fullName>
    </recommendedName>
    <alternativeName>
        <fullName evidence="19">CDC6-related protein</fullName>
    </alternativeName>
    <alternativeName>
        <fullName evidence="18">p62(cdc6)</fullName>
    </alternativeName>
</protein>
<dbReference type="GO" id="GO:0051301">
    <property type="term" value="P:cell division"/>
    <property type="evidence" value="ECO:0007669"/>
    <property type="project" value="UniProtKB-KW"/>
</dbReference>
<dbReference type="Gene3D" id="1.10.840.10">
    <property type="entry name" value="Ras guanine-nucleotide exchange factors catalytic domain"/>
    <property type="match status" value="1"/>
</dbReference>
<feature type="region of interest" description="Disordered" evidence="21">
    <location>
        <begin position="843"/>
        <end position="992"/>
    </location>
</feature>
<feature type="compositionally biased region" description="Pro residues" evidence="21">
    <location>
        <begin position="712"/>
        <end position="724"/>
    </location>
</feature>
<keyword evidence="11" id="KW-0067">ATP-binding</keyword>
<feature type="region of interest" description="Disordered" evidence="21">
    <location>
        <begin position="545"/>
        <end position="830"/>
    </location>
</feature>
<dbReference type="FunFam" id="1.10.840.10:FF:000002">
    <property type="entry name" value="Rap guanine nucleotide exchange factor 4"/>
    <property type="match status" value="1"/>
</dbReference>
<feature type="domain" description="WH2" evidence="23">
    <location>
        <begin position="525"/>
        <end position="542"/>
    </location>
</feature>
<evidence type="ECO:0000256" key="12">
    <source>
        <dbReference type="ARBA" id="ARBA00022843"/>
    </source>
</evidence>
<dbReference type="GO" id="GO:0003779">
    <property type="term" value="F:actin binding"/>
    <property type="evidence" value="ECO:0007669"/>
    <property type="project" value="InterPro"/>
</dbReference>
<keyword evidence="25" id="KW-1185">Reference proteome</keyword>
<dbReference type="InterPro" id="IPR003124">
    <property type="entry name" value="WH2_dom"/>
</dbReference>
<dbReference type="SMART" id="SM00147">
    <property type="entry name" value="RasGEF"/>
    <property type="match status" value="1"/>
</dbReference>
<dbReference type="Gene3D" id="3.40.50.300">
    <property type="entry name" value="P-loop containing nucleotide triphosphate hydrolases"/>
    <property type="match status" value="1"/>
</dbReference>
<evidence type="ECO:0000256" key="3">
    <source>
        <dbReference type="ARBA" id="ARBA00006184"/>
    </source>
</evidence>
<keyword evidence="14" id="KW-0131">Cell cycle</keyword>
<keyword evidence="6" id="KW-0132">Cell division</keyword>
<dbReference type="InterPro" id="IPR027417">
    <property type="entry name" value="P-loop_NTPase"/>
</dbReference>
<dbReference type="InterPro" id="IPR036390">
    <property type="entry name" value="WH_DNA-bd_sf"/>
</dbReference>
<dbReference type="GO" id="GO:0007264">
    <property type="term" value="P:small GTPase-mediated signal transduction"/>
    <property type="evidence" value="ECO:0007669"/>
    <property type="project" value="InterPro"/>
</dbReference>
<feature type="compositionally biased region" description="Basic and acidic residues" evidence="21">
    <location>
        <begin position="806"/>
        <end position="830"/>
    </location>
</feature>
<evidence type="ECO:0000256" key="21">
    <source>
        <dbReference type="SAM" id="MobiDB-lite"/>
    </source>
</evidence>
<dbReference type="Pfam" id="PF22606">
    <property type="entry name" value="Cdc6-ORC-like_ATPase_lid"/>
    <property type="match status" value="1"/>
</dbReference>
<feature type="compositionally biased region" description="Polar residues" evidence="21">
    <location>
        <begin position="851"/>
        <end position="860"/>
    </location>
</feature>
<dbReference type="Proteomes" id="UP000269221">
    <property type="component" value="Unassembled WGS sequence"/>
</dbReference>
<dbReference type="SMART" id="SM00246">
    <property type="entry name" value="WH2"/>
    <property type="match status" value="1"/>
</dbReference>
<keyword evidence="8" id="KW-0235">DNA replication</keyword>
<comment type="function">
    <text evidence="15">Involved in the initiation of DNA replication. Also participates in checkpoint controls that ensure DNA replication is completed before mitosis is initiated.</text>
</comment>
<evidence type="ECO:0000256" key="13">
    <source>
        <dbReference type="ARBA" id="ARBA00023242"/>
    </source>
</evidence>
<evidence type="ECO:0000313" key="24">
    <source>
        <dbReference type="EMBL" id="RMC01436.1"/>
    </source>
</evidence>
<dbReference type="Pfam" id="PF13401">
    <property type="entry name" value="AAA_22"/>
    <property type="match status" value="1"/>
</dbReference>
<evidence type="ECO:0000256" key="8">
    <source>
        <dbReference type="ARBA" id="ARBA00022705"/>
    </source>
</evidence>
<dbReference type="GO" id="GO:0006270">
    <property type="term" value="P:DNA replication initiation"/>
    <property type="evidence" value="ECO:0007669"/>
    <property type="project" value="TreeGrafter"/>
</dbReference>
<comment type="subunit">
    <text evidence="16">Interacts with PCNA, ORC1, cyclin-CDK. Interacts with HUWE1. Interacts with ANKRD17. Interacts with GRWD1; origin binding of GRWD1 is dependent on CDC6. Interacts with CDT1; are mutually dependent on one another for loading MCM complexes onto chromatin. Interacts with TTC4. Interacts (via Cy motif) with CCNF; the interaction takes place during G2 and M phase. Interacts with CDH1.</text>
</comment>
<feature type="compositionally biased region" description="Pro residues" evidence="21">
    <location>
        <begin position="665"/>
        <end position="684"/>
    </location>
</feature>
<keyword evidence="5" id="KW-0597">Phosphoprotein</keyword>
<name>A0A3M0JKA1_HIRRU</name>
<keyword evidence="10" id="KW-0498">Mitosis</keyword>
<feature type="compositionally biased region" description="Pro residues" evidence="21">
    <location>
        <begin position="737"/>
        <end position="750"/>
    </location>
</feature>
<evidence type="ECO:0000259" key="23">
    <source>
        <dbReference type="PROSITE" id="PS51082"/>
    </source>
</evidence>
<dbReference type="InterPro" id="IPR015163">
    <property type="entry name" value="Cdc6_C"/>
</dbReference>
<dbReference type="GO" id="GO:0003688">
    <property type="term" value="F:DNA replication origin binding"/>
    <property type="evidence" value="ECO:0007669"/>
    <property type="project" value="TreeGrafter"/>
</dbReference>
<dbReference type="FunFam" id="1.10.10.10:FF:000265">
    <property type="entry name" value="Cell division control protein"/>
    <property type="match status" value="1"/>
</dbReference>
<accession>A0A3M0JKA1</accession>
<dbReference type="CDD" id="cd22077">
    <property type="entry name" value="WH2_WAS_WASL-2_3"/>
    <property type="match status" value="1"/>
</dbReference>
<dbReference type="InterPro" id="IPR036964">
    <property type="entry name" value="RASGEF_cat_dom_sf"/>
</dbReference>
<feature type="compositionally biased region" description="Low complexity" evidence="21">
    <location>
        <begin position="751"/>
        <end position="764"/>
    </location>
</feature>
<keyword evidence="4" id="KW-0963">Cytoplasm</keyword>
<dbReference type="InterPro" id="IPR054425">
    <property type="entry name" value="Cdc6_ORC1-like_ATPase_lid"/>
</dbReference>